<feature type="binding site" evidence="4">
    <location>
        <position position="87"/>
    </location>
    <ligand>
        <name>Mg(2+)</name>
        <dbReference type="ChEBI" id="CHEBI:18420"/>
        <label>1</label>
    </ligand>
</feature>
<evidence type="ECO:0000256" key="2">
    <source>
        <dbReference type="ARBA" id="ARBA00022723"/>
    </source>
</evidence>
<keyword evidence="4 5" id="KW-0378">Hydrolase</keyword>
<keyword evidence="6" id="KW-1185">Reference proteome</keyword>
<dbReference type="InterPro" id="IPR006240">
    <property type="entry name" value="CysQ"/>
</dbReference>
<comment type="subcellular location">
    <subcellularLocation>
        <location evidence="4">Cell membrane</location>
        <topology evidence="4">Peripheral membrane protein</topology>
        <orientation evidence="4">Cytoplasmic side</orientation>
    </subcellularLocation>
</comment>
<dbReference type="NCBIfam" id="TIGR01331">
    <property type="entry name" value="bisphos_cysQ"/>
    <property type="match status" value="1"/>
</dbReference>
<evidence type="ECO:0000313" key="6">
    <source>
        <dbReference type="Proteomes" id="UP000719267"/>
    </source>
</evidence>
<evidence type="ECO:0000256" key="3">
    <source>
        <dbReference type="ARBA" id="ARBA00022842"/>
    </source>
</evidence>
<protein>
    <recommendedName>
        <fullName evidence="4">3'(2'),5'-bisphosphate nucleotidase CysQ</fullName>
        <ecNumber evidence="4">3.1.3.7</ecNumber>
    </recommendedName>
    <alternativeName>
        <fullName evidence="4">3'(2'),5-bisphosphonucleoside 3'(2')-phosphohydrolase</fullName>
    </alternativeName>
    <alternativeName>
        <fullName evidence="4">3'-phosphoadenosine 5'-phosphate phosphatase</fullName>
        <shortName evidence="4">PAP phosphatase</shortName>
    </alternativeName>
</protein>
<dbReference type="Proteomes" id="UP000719267">
    <property type="component" value="Unassembled WGS sequence"/>
</dbReference>
<keyword evidence="2 4" id="KW-0479">Metal-binding</keyword>
<feature type="binding site" evidence="4">
    <location>
        <position position="89"/>
    </location>
    <ligand>
        <name>Mg(2+)</name>
        <dbReference type="ChEBI" id="CHEBI:18420"/>
        <label>1</label>
    </ligand>
</feature>
<dbReference type="InterPro" id="IPR000760">
    <property type="entry name" value="Inositol_monophosphatase-like"/>
</dbReference>
<comment type="caution">
    <text evidence="5">The sequence shown here is derived from an EMBL/GenBank/DDBJ whole genome shotgun (WGS) entry which is preliminary data.</text>
</comment>
<dbReference type="InterPro" id="IPR020583">
    <property type="entry name" value="Inositol_monoP_metal-BS"/>
</dbReference>
<feature type="binding site" evidence="4">
    <location>
        <position position="90"/>
    </location>
    <ligand>
        <name>Mg(2+)</name>
        <dbReference type="ChEBI" id="CHEBI:18420"/>
        <label>2</label>
    </ligand>
</feature>
<name>A0ABS6W312_9FLAO</name>
<comment type="similarity">
    <text evidence="4">Belongs to the inositol monophosphatase superfamily. CysQ family.</text>
</comment>
<evidence type="ECO:0000313" key="5">
    <source>
        <dbReference type="EMBL" id="MBW2961528.1"/>
    </source>
</evidence>
<comment type="catalytic activity">
    <reaction evidence="1 4">
        <text>adenosine 3',5'-bisphosphate + H2O = AMP + phosphate</text>
        <dbReference type="Rhea" id="RHEA:10040"/>
        <dbReference type="ChEBI" id="CHEBI:15377"/>
        <dbReference type="ChEBI" id="CHEBI:43474"/>
        <dbReference type="ChEBI" id="CHEBI:58343"/>
        <dbReference type="ChEBI" id="CHEBI:456215"/>
        <dbReference type="EC" id="3.1.3.7"/>
    </reaction>
</comment>
<keyword evidence="4" id="KW-1003">Cell membrane</keyword>
<feature type="binding site" evidence="4">
    <location>
        <position position="87"/>
    </location>
    <ligand>
        <name>Mg(2+)</name>
        <dbReference type="ChEBI" id="CHEBI:18420"/>
        <label>2</label>
    </ligand>
</feature>
<dbReference type="InterPro" id="IPR050725">
    <property type="entry name" value="CysQ/Inositol_MonoPase"/>
</dbReference>
<dbReference type="PROSITE" id="PS00629">
    <property type="entry name" value="IMP_1"/>
    <property type="match status" value="1"/>
</dbReference>
<dbReference type="Pfam" id="PF00459">
    <property type="entry name" value="Inositol_P"/>
    <property type="match status" value="1"/>
</dbReference>
<organism evidence="5 6">
    <name type="scientific">Mesonia aestuariivivens</name>
    <dbReference type="NCBI Taxonomy" id="2796128"/>
    <lineage>
        <taxon>Bacteria</taxon>
        <taxon>Pseudomonadati</taxon>
        <taxon>Bacteroidota</taxon>
        <taxon>Flavobacteriia</taxon>
        <taxon>Flavobacteriales</taxon>
        <taxon>Flavobacteriaceae</taxon>
        <taxon>Mesonia</taxon>
    </lineage>
</organism>
<dbReference type="PANTHER" id="PTHR43028">
    <property type="entry name" value="3'(2'),5'-BISPHOSPHATE NUCLEOTIDASE 1"/>
    <property type="match status" value="1"/>
</dbReference>
<dbReference type="HAMAP" id="MF_02095">
    <property type="entry name" value="CysQ"/>
    <property type="match status" value="1"/>
</dbReference>
<evidence type="ECO:0000256" key="4">
    <source>
        <dbReference type="HAMAP-Rule" id="MF_02095"/>
    </source>
</evidence>
<dbReference type="PANTHER" id="PTHR43028:SF5">
    <property type="entry name" value="3'(2'),5'-BISPHOSPHATE NUCLEOTIDASE 1"/>
    <property type="match status" value="1"/>
</dbReference>
<feature type="binding site" evidence="4">
    <location>
        <begin position="89"/>
        <end position="92"/>
    </location>
    <ligand>
        <name>substrate</name>
    </ligand>
</feature>
<reference evidence="5 6" key="1">
    <citation type="submission" date="2021-07" db="EMBL/GenBank/DDBJ databases">
        <title>Mesonia aestuariivivens sp. nov., isolated from a tidal flat.</title>
        <authorList>
            <person name="Kim Y.-O."/>
            <person name="Yoon J.-H."/>
        </authorList>
    </citation>
    <scope>NUCLEOTIDE SEQUENCE [LARGE SCALE GENOMIC DNA]</scope>
    <source>
        <strain evidence="5 6">JHPTF-M18</strain>
    </source>
</reference>
<dbReference type="RefSeq" id="WP_219039819.1">
    <property type="nucleotide sequence ID" value="NZ_JAHWDF010000006.1"/>
</dbReference>
<evidence type="ECO:0000256" key="1">
    <source>
        <dbReference type="ARBA" id="ARBA00001625"/>
    </source>
</evidence>
<dbReference type="EC" id="3.1.3.7" evidence="4"/>
<dbReference type="GO" id="GO:0008441">
    <property type="term" value="F:3'(2'),5'-bisphosphate nucleotidase activity"/>
    <property type="evidence" value="ECO:0007669"/>
    <property type="project" value="UniProtKB-EC"/>
</dbReference>
<dbReference type="EMBL" id="JAHWDF010000006">
    <property type="protein sequence ID" value="MBW2961528.1"/>
    <property type="molecule type" value="Genomic_DNA"/>
</dbReference>
<dbReference type="CDD" id="cd01638">
    <property type="entry name" value="CysQ"/>
    <property type="match status" value="1"/>
</dbReference>
<feature type="binding site" evidence="4">
    <location>
        <position position="213"/>
    </location>
    <ligand>
        <name>substrate</name>
    </ligand>
</feature>
<feature type="binding site" evidence="4">
    <location>
        <position position="67"/>
    </location>
    <ligand>
        <name>Mg(2+)</name>
        <dbReference type="ChEBI" id="CHEBI:18420"/>
        <label>1</label>
    </ligand>
</feature>
<keyword evidence="3 4" id="KW-0460">Magnesium</keyword>
<comment type="cofactor">
    <cofactor evidence="4">
        <name>Mg(2+)</name>
        <dbReference type="ChEBI" id="CHEBI:18420"/>
    </cofactor>
</comment>
<comment type="function">
    <text evidence="4">Converts adenosine-3',5'-bisphosphate (PAP) to AMP.</text>
</comment>
<sequence>MELKEYLPIVIDAARDAGIEILEVYNSDDFNVEKKGDDSPLTKADRLAHEVIEKKLTEQTDFSVLSEEGKDVPYEERKNWDYFWMIDPLDGTKEFIKQNGEFTVNIALIHKNEPILGVVYAPVLDKLYFGGKELGAFMGQNMDPQHQLELIENETGMVRIVASRSHLNEATSDYIAKFDNAQTVSMGSSLKFMLIADSEADIYPRFSPTMEWDTAAAHAILKGLDLEIINMEDGKPIRYNKEDLLNPNFLVKR</sequence>
<feature type="binding site" evidence="4">
    <location>
        <position position="213"/>
    </location>
    <ligand>
        <name>Mg(2+)</name>
        <dbReference type="ChEBI" id="CHEBI:18420"/>
        <label>2</label>
    </ligand>
</feature>
<gene>
    <name evidence="4 5" type="primary">cysQ</name>
    <name evidence="5" type="ORF">KW502_06925</name>
</gene>
<accession>A0ABS6W312</accession>
<proteinExistence type="inferred from homology"/>
<keyword evidence="4" id="KW-0472">Membrane</keyword>
<feature type="binding site" evidence="4">
    <location>
        <position position="67"/>
    </location>
    <ligand>
        <name>substrate</name>
    </ligand>
</feature>